<dbReference type="STRING" id="1280950.HJO_00640"/>
<evidence type="ECO:0000313" key="1">
    <source>
        <dbReference type="EMBL" id="KCZ93837.1"/>
    </source>
</evidence>
<dbReference type="EMBL" id="ARYK01000001">
    <property type="protein sequence ID" value="KCZ93837.1"/>
    <property type="molecule type" value="Genomic_DNA"/>
</dbReference>
<dbReference type="RefSeq" id="WP_035612500.1">
    <property type="nucleotide sequence ID" value="NZ_ARYK01000001.1"/>
</dbReference>
<dbReference type="PATRIC" id="fig|1280950.3.peg.128"/>
<gene>
    <name evidence="1" type="ORF">HJO_00640</name>
</gene>
<evidence type="ECO:0008006" key="3">
    <source>
        <dbReference type="Google" id="ProtNLM"/>
    </source>
</evidence>
<comment type="caution">
    <text evidence="1">The sequence shown here is derived from an EMBL/GenBank/DDBJ whole genome shotgun (WGS) entry which is preliminary data.</text>
</comment>
<dbReference type="InterPro" id="IPR021335">
    <property type="entry name" value="DUF2948"/>
</dbReference>
<dbReference type="OrthoDB" id="9806367at2"/>
<reference evidence="1 2" key="1">
    <citation type="journal article" date="2014" name="Antonie Van Leeuwenhoek">
        <title>Hyphomonas beringensis sp. nov. and Hyphomonas chukchiensis sp. nov., isolated from surface seawater of the Bering Sea and Chukchi Sea.</title>
        <authorList>
            <person name="Li C."/>
            <person name="Lai Q."/>
            <person name="Li G."/>
            <person name="Dong C."/>
            <person name="Wang J."/>
            <person name="Liao Y."/>
            <person name="Shao Z."/>
        </authorList>
    </citation>
    <scope>NUCLEOTIDE SEQUENCE [LARGE SCALE GENOMIC DNA]</scope>
    <source>
        <strain evidence="1 2">MHS-2</strain>
    </source>
</reference>
<proteinExistence type="predicted"/>
<name>A0A059FT98_9PROT</name>
<dbReference type="eggNOG" id="ENOG5032SGB">
    <property type="taxonomic scope" value="Bacteria"/>
</dbReference>
<protein>
    <recommendedName>
        <fullName evidence="3">DUF2948 domain-containing protein</fullName>
    </recommendedName>
</protein>
<keyword evidence="2" id="KW-1185">Reference proteome</keyword>
<sequence length="150" mass="16625">MSDQQPLRLLAETAEDLEVISAAVQDSIVKAGSLKYEAKRHRFSLELNRFRWEVGQPRPKEGLRVRSLLAFDGVLGAKTRAVTKADPEMILSLLDATFTPAAEPPGGVVTLLFAGDGEITLDVEVLDATLLDSDYVWPTRNLPSHENRRR</sequence>
<evidence type="ECO:0000313" key="2">
    <source>
        <dbReference type="Proteomes" id="UP000025171"/>
    </source>
</evidence>
<dbReference type="Proteomes" id="UP000025171">
    <property type="component" value="Unassembled WGS sequence"/>
</dbReference>
<dbReference type="Pfam" id="PF11164">
    <property type="entry name" value="DUF2948"/>
    <property type="match status" value="1"/>
</dbReference>
<accession>A0A059FT98</accession>
<organism evidence="1 2">
    <name type="scientific">Hyphomonas johnsonii MHS-2</name>
    <dbReference type="NCBI Taxonomy" id="1280950"/>
    <lineage>
        <taxon>Bacteria</taxon>
        <taxon>Pseudomonadati</taxon>
        <taxon>Pseudomonadota</taxon>
        <taxon>Alphaproteobacteria</taxon>
        <taxon>Hyphomonadales</taxon>
        <taxon>Hyphomonadaceae</taxon>
        <taxon>Hyphomonas</taxon>
    </lineage>
</organism>
<dbReference type="AlphaFoldDB" id="A0A059FT98"/>